<evidence type="ECO:0000313" key="1">
    <source>
        <dbReference type="EMBL" id="KAK7499068.1"/>
    </source>
</evidence>
<dbReference type="AlphaFoldDB" id="A0ABD0LIY6"/>
<evidence type="ECO:0000313" key="2">
    <source>
        <dbReference type="Proteomes" id="UP001519460"/>
    </source>
</evidence>
<accession>A0ABD0LIY6</accession>
<dbReference type="EMBL" id="JACVVK020000046">
    <property type="protein sequence ID" value="KAK7499068.1"/>
    <property type="molecule type" value="Genomic_DNA"/>
</dbReference>
<dbReference type="Proteomes" id="UP001519460">
    <property type="component" value="Unassembled WGS sequence"/>
</dbReference>
<keyword evidence="2" id="KW-1185">Reference proteome</keyword>
<comment type="caution">
    <text evidence="1">The sequence shown here is derived from an EMBL/GenBank/DDBJ whole genome shotgun (WGS) entry which is preliminary data.</text>
</comment>
<reference evidence="1 2" key="1">
    <citation type="journal article" date="2023" name="Sci. Data">
        <title>Genome assembly of the Korean intertidal mud-creeper Batillaria attramentaria.</title>
        <authorList>
            <person name="Patra A.K."/>
            <person name="Ho P.T."/>
            <person name="Jun S."/>
            <person name="Lee S.J."/>
            <person name="Kim Y."/>
            <person name="Won Y.J."/>
        </authorList>
    </citation>
    <scope>NUCLEOTIDE SEQUENCE [LARGE SCALE GENOMIC DNA]</scope>
    <source>
        <strain evidence="1">Wonlab-2016</strain>
    </source>
</reference>
<proteinExistence type="predicted"/>
<name>A0ABD0LIY6_9CAEN</name>
<sequence>MDGQEDAALGNMSVAAEELSSFSSTWCPRRDMKEILDESLKQLVKKMCTMLKSWPKQKAPSMFPAKVHVLPNRPWNPIFSAIGHRDIRESGRSRVSTALVSFYAQRAWNNEVAV</sequence>
<gene>
    <name evidence="1" type="ORF">BaRGS_00009615</name>
</gene>
<protein>
    <submittedName>
        <fullName evidence="1">Uncharacterized protein</fullName>
    </submittedName>
</protein>
<organism evidence="1 2">
    <name type="scientific">Batillaria attramentaria</name>
    <dbReference type="NCBI Taxonomy" id="370345"/>
    <lineage>
        <taxon>Eukaryota</taxon>
        <taxon>Metazoa</taxon>
        <taxon>Spiralia</taxon>
        <taxon>Lophotrochozoa</taxon>
        <taxon>Mollusca</taxon>
        <taxon>Gastropoda</taxon>
        <taxon>Caenogastropoda</taxon>
        <taxon>Sorbeoconcha</taxon>
        <taxon>Cerithioidea</taxon>
        <taxon>Batillariidae</taxon>
        <taxon>Batillaria</taxon>
    </lineage>
</organism>